<feature type="signal peptide" evidence="2">
    <location>
        <begin position="1"/>
        <end position="15"/>
    </location>
</feature>
<organism evidence="3 4">
    <name type="scientific">Hypsibius exemplaris</name>
    <name type="common">Freshwater tardigrade</name>
    <dbReference type="NCBI Taxonomy" id="2072580"/>
    <lineage>
        <taxon>Eukaryota</taxon>
        <taxon>Metazoa</taxon>
        <taxon>Ecdysozoa</taxon>
        <taxon>Tardigrada</taxon>
        <taxon>Eutardigrada</taxon>
        <taxon>Parachela</taxon>
        <taxon>Hypsibioidea</taxon>
        <taxon>Hypsibiidae</taxon>
        <taxon>Hypsibius</taxon>
    </lineage>
</organism>
<accession>A0A9X6NHD9</accession>
<evidence type="ECO:0000313" key="3">
    <source>
        <dbReference type="EMBL" id="OWA54087.1"/>
    </source>
</evidence>
<sequence length="298" mass="33252">MSLSLYLVFFTVTQGSLTTAANYAVRTETRTYNSVGQPAKVEVLITIQDSSVPVSSYIELPAVQENVQLFQRLPDNLTTEEIVKAALKSFRREFMLSWNGANRRSPQKTSTIVEVTQSSQPETRQTRHLAPTATQIGPIGESSNIIAHCLFFTNCSYSCKTNCDGESSPLKRTFPTNKNLRYTEYNCTKNFPVDAAARWKETDGIVRKFFDSSRKDEIVATCAFYAPQWYECFGVADCARGDQGFLTCAGAAPWRGFYQGSPLQGPGWKGNVTQEAMNSPDAFQSQNKRESEILQTCN</sequence>
<evidence type="ECO:0000256" key="1">
    <source>
        <dbReference type="SAM" id="MobiDB-lite"/>
    </source>
</evidence>
<keyword evidence="2" id="KW-0732">Signal</keyword>
<reference evidence="4" key="1">
    <citation type="submission" date="2017-01" db="EMBL/GenBank/DDBJ databases">
        <title>Comparative genomics of anhydrobiosis in the tardigrade Hypsibius dujardini.</title>
        <authorList>
            <person name="Yoshida Y."/>
            <person name="Koutsovoulos G."/>
            <person name="Laetsch D."/>
            <person name="Stevens L."/>
            <person name="Kumar S."/>
            <person name="Horikawa D."/>
            <person name="Ishino K."/>
            <person name="Komine S."/>
            <person name="Tomita M."/>
            <person name="Blaxter M."/>
            <person name="Arakawa K."/>
        </authorList>
    </citation>
    <scope>NUCLEOTIDE SEQUENCE [LARGE SCALE GENOMIC DNA]</scope>
    <source>
        <strain evidence="4">Z151</strain>
    </source>
</reference>
<evidence type="ECO:0000256" key="2">
    <source>
        <dbReference type="SAM" id="SignalP"/>
    </source>
</evidence>
<evidence type="ECO:0008006" key="5">
    <source>
        <dbReference type="Google" id="ProtNLM"/>
    </source>
</evidence>
<feature type="region of interest" description="Disordered" evidence="1">
    <location>
        <begin position="107"/>
        <end position="128"/>
    </location>
</feature>
<comment type="caution">
    <text evidence="3">The sequence shown here is derived from an EMBL/GenBank/DDBJ whole genome shotgun (WGS) entry which is preliminary data.</text>
</comment>
<gene>
    <name evidence="3" type="ORF">BV898_18506</name>
</gene>
<feature type="chain" id="PRO_5040834609" description="SEA domain-containing protein" evidence="2">
    <location>
        <begin position="16"/>
        <end position="298"/>
    </location>
</feature>
<protein>
    <recommendedName>
        <fullName evidence="5">SEA domain-containing protein</fullName>
    </recommendedName>
</protein>
<name>A0A9X6NHD9_HYPEX</name>
<dbReference type="Proteomes" id="UP000192578">
    <property type="component" value="Unassembled WGS sequence"/>
</dbReference>
<dbReference type="EMBL" id="MTYJ01000370">
    <property type="protein sequence ID" value="OWA54087.1"/>
    <property type="molecule type" value="Genomic_DNA"/>
</dbReference>
<feature type="compositionally biased region" description="Polar residues" evidence="1">
    <location>
        <begin position="107"/>
        <end position="123"/>
    </location>
</feature>
<keyword evidence="4" id="KW-1185">Reference proteome</keyword>
<dbReference type="AlphaFoldDB" id="A0A9X6NHD9"/>
<evidence type="ECO:0000313" key="4">
    <source>
        <dbReference type="Proteomes" id="UP000192578"/>
    </source>
</evidence>
<proteinExistence type="predicted"/>